<accession>A0ABU2A0Z1</accession>
<evidence type="ECO:0000313" key="3">
    <source>
        <dbReference type="EMBL" id="MDR7330861.1"/>
    </source>
</evidence>
<evidence type="ECO:0000259" key="1">
    <source>
        <dbReference type="PROSITE" id="PS51201"/>
    </source>
</evidence>
<evidence type="ECO:0000313" key="4">
    <source>
        <dbReference type="Proteomes" id="UP001180840"/>
    </source>
</evidence>
<sequence>MANFLHRDIRSGTTPDAIAVLGLGRFGSAVALELESMGVPVLGVDLDHAPVQAHADLLTKVVVADVSNETAFEQLGIADFDRVIVAISKLDASVLTASLALSAGVPHVWAKASTSAHGKILTQLGVHHVVFPDADTGKRTAHVIGGNLLDYQAYSEDFVILVAHAPAPLLGKPLTDALTSQLHVVALKNPGGRWHHASGHEIPHEGDIIMVTGPADAAERFTRLQ</sequence>
<dbReference type="InterPro" id="IPR036721">
    <property type="entry name" value="RCK_C_sf"/>
</dbReference>
<evidence type="ECO:0000259" key="2">
    <source>
        <dbReference type="PROSITE" id="PS51202"/>
    </source>
</evidence>
<dbReference type="PANTHER" id="PTHR43833">
    <property type="entry name" value="POTASSIUM CHANNEL PROTEIN 2-RELATED-RELATED"/>
    <property type="match status" value="1"/>
</dbReference>
<dbReference type="Proteomes" id="UP001180840">
    <property type="component" value="Unassembled WGS sequence"/>
</dbReference>
<dbReference type="SUPFAM" id="SSF51735">
    <property type="entry name" value="NAD(P)-binding Rossmann-fold domains"/>
    <property type="match status" value="1"/>
</dbReference>
<dbReference type="PROSITE" id="PS51202">
    <property type="entry name" value="RCK_C"/>
    <property type="match status" value="1"/>
</dbReference>
<dbReference type="Gene3D" id="3.40.50.720">
    <property type="entry name" value="NAD(P)-binding Rossmann-like Domain"/>
    <property type="match status" value="1"/>
</dbReference>
<dbReference type="InterPro" id="IPR006037">
    <property type="entry name" value="RCK_C"/>
</dbReference>
<dbReference type="Pfam" id="PF02254">
    <property type="entry name" value="TrkA_N"/>
    <property type="match status" value="1"/>
</dbReference>
<comment type="caution">
    <text evidence="3">The sequence shown here is derived from an EMBL/GenBank/DDBJ whole genome shotgun (WGS) entry which is preliminary data.</text>
</comment>
<dbReference type="SUPFAM" id="SSF116726">
    <property type="entry name" value="TrkA C-terminal domain-like"/>
    <property type="match status" value="1"/>
</dbReference>
<reference evidence="3" key="1">
    <citation type="submission" date="2023-07" db="EMBL/GenBank/DDBJ databases">
        <title>Sequencing the genomes of 1000 actinobacteria strains.</title>
        <authorList>
            <person name="Klenk H.-P."/>
        </authorList>
    </citation>
    <scope>NUCLEOTIDE SEQUENCE</scope>
    <source>
        <strain evidence="3">DSM 107476</strain>
    </source>
</reference>
<gene>
    <name evidence="3" type="ORF">J2S39_002537</name>
</gene>
<keyword evidence="4" id="KW-1185">Reference proteome</keyword>
<dbReference type="InterPro" id="IPR050721">
    <property type="entry name" value="Trk_Ktr_HKT_K-transport"/>
</dbReference>
<feature type="domain" description="RCK C-terminal" evidence="2">
    <location>
        <begin position="146"/>
        <end position="225"/>
    </location>
</feature>
<proteinExistence type="predicted"/>
<name>A0ABU2A0Z1_9CORY</name>
<organism evidence="3 4">
    <name type="scientific">Corynebacterium guangdongense</name>
    <dbReference type="NCBI Taxonomy" id="1783348"/>
    <lineage>
        <taxon>Bacteria</taxon>
        <taxon>Bacillati</taxon>
        <taxon>Actinomycetota</taxon>
        <taxon>Actinomycetes</taxon>
        <taxon>Mycobacteriales</taxon>
        <taxon>Corynebacteriaceae</taxon>
        <taxon>Corynebacterium</taxon>
    </lineage>
</organism>
<dbReference type="RefSeq" id="WP_290196977.1">
    <property type="nucleotide sequence ID" value="NZ_CP047654.1"/>
</dbReference>
<dbReference type="PANTHER" id="PTHR43833:SF7">
    <property type="entry name" value="KTR SYSTEM POTASSIUM UPTAKE PROTEIN C"/>
    <property type="match status" value="1"/>
</dbReference>
<dbReference type="InterPro" id="IPR003148">
    <property type="entry name" value="RCK_N"/>
</dbReference>
<dbReference type="InterPro" id="IPR036291">
    <property type="entry name" value="NAD(P)-bd_dom_sf"/>
</dbReference>
<protein>
    <submittedName>
        <fullName evidence="3">Trk system potassium uptake protein TrkA</fullName>
    </submittedName>
</protein>
<dbReference type="PROSITE" id="PS51201">
    <property type="entry name" value="RCK_N"/>
    <property type="match status" value="1"/>
</dbReference>
<dbReference type="Gene3D" id="3.30.70.1450">
    <property type="entry name" value="Regulator of K+ conductance, C-terminal domain"/>
    <property type="match status" value="1"/>
</dbReference>
<dbReference type="EMBL" id="JAVDXZ010000001">
    <property type="protein sequence ID" value="MDR7330861.1"/>
    <property type="molecule type" value="Genomic_DNA"/>
</dbReference>
<feature type="domain" description="RCK N-terminal" evidence="1">
    <location>
        <begin position="15"/>
        <end position="130"/>
    </location>
</feature>